<keyword evidence="2" id="KW-0408">Iron</keyword>
<keyword evidence="3" id="KW-0411">Iron-sulfur</keyword>
<dbReference type="InterPro" id="IPR015928">
    <property type="entry name" value="Aconitase/3IPM_dehydase_swvl"/>
</dbReference>
<organism evidence="7 8">
    <name type="scientific">Paraglaciecola psychrophila 170</name>
    <dbReference type="NCBI Taxonomy" id="1129794"/>
    <lineage>
        <taxon>Bacteria</taxon>
        <taxon>Pseudomonadati</taxon>
        <taxon>Pseudomonadota</taxon>
        <taxon>Gammaproteobacteria</taxon>
        <taxon>Alteromonadales</taxon>
        <taxon>Alteromonadaceae</taxon>
        <taxon>Paraglaciecola</taxon>
    </lineage>
</organism>
<dbReference type="GO" id="GO:0051539">
    <property type="term" value="F:4 iron, 4 sulfur cluster binding"/>
    <property type="evidence" value="ECO:0007669"/>
    <property type="project" value="TreeGrafter"/>
</dbReference>
<evidence type="ECO:0000256" key="1">
    <source>
        <dbReference type="ARBA" id="ARBA00022723"/>
    </source>
</evidence>
<keyword evidence="1" id="KW-0479">Metal-binding</keyword>
<accession>K7A4Q2</accession>
<dbReference type="GO" id="GO:0019629">
    <property type="term" value="P:propionate catabolic process, 2-methylcitrate cycle"/>
    <property type="evidence" value="ECO:0007669"/>
    <property type="project" value="TreeGrafter"/>
</dbReference>
<dbReference type="GO" id="GO:0046872">
    <property type="term" value="F:metal ion binding"/>
    <property type="evidence" value="ECO:0007669"/>
    <property type="project" value="UniProtKB-KW"/>
</dbReference>
<dbReference type="SUPFAM" id="SSF53732">
    <property type="entry name" value="Aconitase iron-sulfur domain"/>
    <property type="match status" value="1"/>
</dbReference>
<dbReference type="SUPFAM" id="SSF52016">
    <property type="entry name" value="LeuD/IlvD-like"/>
    <property type="match status" value="1"/>
</dbReference>
<dbReference type="KEGG" id="gps:C427_1272"/>
<dbReference type="InterPro" id="IPR036288">
    <property type="entry name" value="Aconitase_B_HEAT-like_dom_sf"/>
</dbReference>
<evidence type="ECO:0000256" key="2">
    <source>
        <dbReference type="ARBA" id="ARBA00023004"/>
    </source>
</evidence>
<dbReference type="eggNOG" id="COG1049">
    <property type="taxonomic scope" value="Bacteria"/>
</dbReference>
<dbReference type="AlphaFoldDB" id="K7A4Q2"/>
<evidence type="ECO:0000259" key="5">
    <source>
        <dbReference type="Pfam" id="PF06434"/>
    </source>
</evidence>
<dbReference type="Proteomes" id="UP000011864">
    <property type="component" value="Chromosome"/>
</dbReference>
<dbReference type="InterPro" id="IPR015931">
    <property type="entry name" value="Acnase/IPM_dHydase_lsu_aba_1/3"/>
</dbReference>
<dbReference type="InterPro" id="IPR036008">
    <property type="entry name" value="Aconitase_4Fe-4S_dom"/>
</dbReference>
<feature type="domain" description="Aconitase/3-isopropylmalate dehydratase large subunit alpha/beta/alpha" evidence="4">
    <location>
        <begin position="410"/>
        <end position="894"/>
    </location>
</feature>
<dbReference type="InterPro" id="IPR015929">
    <property type="entry name" value="Aconitase_B_swivel"/>
</dbReference>
<dbReference type="STRING" id="1129794.C427_1272"/>
<dbReference type="Pfam" id="PF11791">
    <property type="entry name" value="Aconitase_B_N"/>
    <property type="match status" value="1"/>
</dbReference>
<dbReference type="GO" id="GO:0006099">
    <property type="term" value="P:tricarboxylic acid cycle"/>
    <property type="evidence" value="ECO:0007669"/>
    <property type="project" value="InterPro"/>
</dbReference>
<dbReference type="Gene3D" id="3.40.1060.10">
    <property type="entry name" value="Aconitase, Domain 2"/>
    <property type="match status" value="1"/>
</dbReference>
<dbReference type="PATRIC" id="fig|1129794.4.peg.1263"/>
<dbReference type="InterPro" id="IPR001030">
    <property type="entry name" value="Acoase/IPM_deHydtase_lsu_aba"/>
</dbReference>
<evidence type="ECO:0000313" key="8">
    <source>
        <dbReference type="Proteomes" id="UP000011864"/>
    </source>
</evidence>
<dbReference type="Gene3D" id="1.25.40.310">
    <property type="entry name" value="Aconitate B, HEAT-like domain"/>
    <property type="match status" value="1"/>
</dbReference>
<dbReference type="NCBIfam" id="NF006690">
    <property type="entry name" value="PRK09238.1"/>
    <property type="match status" value="1"/>
</dbReference>
<dbReference type="InterPro" id="IPR015932">
    <property type="entry name" value="Aconitase_dom2"/>
</dbReference>
<dbReference type="EMBL" id="CP003837">
    <property type="protein sequence ID" value="AGH43381.1"/>
    <property type="molecule type" value="Genomic_DNA"/>
</dbReference>
<name>K7A4Q2_9ALTE</name>
<dbReference type="Pfam" id="PF06434">
    <property type="entry name" value="Aconitase_2_N"/>
    <property type="match status" value="1"/>
</dbReference>
<evidence type="ECO:0000259" key="6">
    <source>
        <dbReference type="Pfam" id="PF11791"/>
    </source>
</evidence>
<keyword evidence="8" id="KW-1185">Reference proteome</keyword>
<dbReference type="GO" id="GO:0005829">
    <property type="term" value="C:cytosol"/>
    <property type="evidence" value="ECO:0007669"/>
    <property type="project" value="TreeGrafter"/>
</dbReference>
<sequence>MSLYLEYVKEIESRKTDLGLAPKPIDGAELLAQIIEQIKDSAHEHREDSLHFFIYNTLPGTTSAAGVKTKFLKEIILGDVFVKEITPTFAFELLSHMKGGPSIEVLLDLALSDDVSVAKPAAEVLKTQVYLYEADMSRLEKAFKAGNAVAKDILESYARADFFTKLPEIDEEIEVVTYIAGEGDISTDLLSPGNQAHSRSDRELHGKCLISPAAQAEIQALQKQHPAKRVMLIAEKGTMGVGSSRMSGINNVALWAGKQASPYIPFVNFAPVVAGTNGISPIFLTTVGVTGGIGLDLKNWVKKLDANGKPVLNESGDPVLEQTYSVETGTVLTINTKQKKLFSGDKELVDISSAFNPQAVEFMKAGGSYAIVFGKKLQTFAAETLGVALEPVYASSKEISHPGQGLTAVEKIFNKNAVGVASKTALHAGSDVRVTVNIVGSQDTTGLMTSQELESMAAMVISPIVDGAYQSGCHTASVWDSKAQANIPKLMSFMNKFGLITARDPKGVYHPMTDVIHKVLNDITVDEWALIIGGDSHTRMSKGVAFGADSGTVALALATGEANMPIPESVKVTFKGNMKSYMDFRDVVHATQAQMLKKFGDNVFQGRVIEVHIGTLLADQAFTFTDWTAEMKAKASICISQDDTLIASLEIAKSRIKIMIDKGMDNEPQVLQGLIDIANKRISDITSGEKPALRPDDNAEYFAELVVDLDAIDEPMIADPDVNNADVSKRYTHDAIRPISYYKGSKKVDLAFVGSCMVHKGDMQIISQMLRNIEKQNGKVEFKTPLVIAPPTYNIVDELKAEGDWDVLKKYAGFEFDDAVPKNTARTTYENIMYLERPGCNLCMGNQEKAEKGDTVLATSTRLFQGRVVEDTAEKKGESLLASTPVVVLSSILGRTPTLEEYKKAVEGINLTDFAPPLEQLTTAPSAPVAVKIADPS</sequence>
<gene>
    <name evidence="7" type="ORF">C427_1272</name>
</gene>
<dbReference type="Gene3D" id="3.30.499.10">
    <property type="entry name" value="Aconitase, domain 3"/>
    <property type="match status" value="2"/>
</dbReference>
<protein>
    <submittedName>
        <fullName evidence="7">Aconitase B, N-terminal</fullName>
    </submittedName>
</protein>
<reference evidence="7 8" key="1">
    <citation type="journal article" date="2013" name="Genome Announc.">
        <title>Complete Genome Sequence of Glaciecola psychrophila Strain 170T.</title>
        <authorList>
            <person name="Yin J."/>
            <person name="Chen J."/>
            <person name="Liu G."/>
            <person name="Yu Y."/>
            <person name="Song L."/>
            <person name="Wang X."/>
            <person name="Qu X."/>
        </authorList>
    </citation>
    <scope>NUCLEOTIDE SEQUENCE [LARGE SCALE GENOMIC DNA]</scope>
    <source>
        <strain evidence="7 8">170</strain>
    </source>
</reference>
<dbReference type="PANTHER" id="PTHR43160">
    <property type="entry name" value="ACONITATE HYDRATASE B"/>
    <property type="match status" value="1"/>
</dbReference>
<evidence type="ECO:0000259" key="4">
    <source>
        <dbReference type="Pfam" id="PF00330"/>
    </source>
</evidence>
<evidence type="ECO:0000256" key="3">
    <source>
        <dbReference type="ARBA" id="ARBA00023014"/>
    </source>
</evidence>
<evidence type="ECO:0000313" key="7">
    <source>
        <dbReference type="EMBL" id="AGH43381.1"/>
    </source>
</evidence>
<dbReference type="HOGENOM" id="CLU_314657_0_0_6"/>
<dbReference type="OrthoDB" id="9758061at2"/>
<dbReference type="SUPFAM" id="SSF74778">
    <property type="entry name" value="Aconitase B, N-terminal domain"/>
    <property type="match status" value="1"/>
</dbReference>
<dbReference type="Pfam" id="PF00330">
    <property type="entry name" value="Aconitase"/>
    <property type="match status" value="1"/>
</dbReference>
<dbReference type="GO" id="GO:0047456">
    <property type="term" value="F:2-methylisocitrate dehydratase activity"/>
    <property type="evidence" value="ECO:0007669"/>
    <property type="project" value="TreeGrafter"/>
</dbReference>
<dbReference type="RefSeq" id="WP_007634647.1">
    <property type="nucleotide sequence ID" value="NC_020514.1"/>
</dbReference>
<dbReference type="GO" id="GO:0003994">
    <property type="term" value="F:aconitate hydratase activity"/>
    <property type="evidence" value="ECO:0007669"/>
    <property type="project" value="InterPro"/>
</dbReference>
<dbReference type="InterPro" id="IPR015933">
    <property type="entry name" value="Aconitase_B_HEAT-like_dom"/>
</dbReference>
<dbReference type="InterPro" id="IPR050926">
    <property type="entry name" value="Aconitase/IPM_isomerase"/>
</dbReference>
<dbReference type="PANTHER" id="PTHR43160:SF4">
    <property type="entry name" value="ACONITATE HYDRATASE B"/>
    <property type="match status" value="1"/>
</dbReference>
<proteinExistence type="predicted"/>
<feature type="domain" description="Aconitase B HEAT-like" evidence="6">
    <location>
        <begin position="6"/>
        <end position="163"/>
    </location>
</feature>
<dbReference type="Gene3D" id="3.20.19.10">
    <property type="entry name" value="Aconitase, domain 4"/>
    <property type="match status" value="1"/>
</dbReference>
<feature type="domain" description="Aconitase B swivel" evidence="5">
    <location>
        <begin position="179"/>
        <end position="406"/>
    </location>
</feature>